<dbReference type="GO" id="GO:0004519">
    <property type="term" value="F:endonuclease activity"/>
    <property type="evidence" value="ECO:0007669"/>
    <property type="project" value="UniProtKB-KW"/>
</dbReference>
<proteinExistence type="predicted"/>
<comment type="caution">
    <text evidence="2">The sequence shown here is derived from an EMBL/GenBank/DDBJ whole genome shotgun (WGS) entry which is preliminary data.</text>
</comment>
<dbReference type="SUPFAM" id="SSF52980">
    <property type="entry name" value="Restriction endonuclease-like"/>
    <property type="match status" value="1"/>
</dbReference>
<dbReference type="RefSeq" id="WP_262873364.1">
    <property type="nucleotide sequence ID" value="NZ_BAABKW010000002.1"/>
</dbReference>
<feature type="domain" description="DUF559" evidence="1">
    <location>
        <begin position="203"/>
        <end position="284"/>
    </location>
</feature>
<keyword evidence="2" id="KW-0255">Endonuclease</keyword>
<evidence type="ECO:0000259" key="1">
    <source>
        <dbReference type="Pfam" id="PF04480"/>
    </source>
</evidence>
<dbReference type="EMBL" id="JBHTBE010000001">
    <property type="protein sequence ID" value="MFC7268467.1"/>
    <property type="molecule type" value="Genomic_DNA"/>
</dbReference>
<accession>A0ABW2HAY6</accession>
<reference evidence="3" key="1">
    <citation type="journal article" date="2019" name="Int. J. Syst. Evol. Microbiol.">
        <title>The Global Catalogue of Microorganisms (GCM) 10K type strain sequencing project: providing services to taxonomists for standard genome sequencing and annotation.</title>
        <authorList>
            <consortium name="The Broad Institute Genomics Platform"/>
            <consortium name="The Broad Institute Genome Sequencing Center for Infectious Disease"/>
            <person name="Wu L."/>
            <person name="Ma J."/>
        </authorList>
    </citation>
    <scope>NUCLEOTIDE SEQUENCE [LARGE SCALE GENOMIC DNA]</scope>
    <source>
        <strain evidence="3">CGMCC 1.15772</strain>
    </source>
</reference>
<keyword evidence="2" id="KW-0540">Nuclease</keyword>
<organism evidence="2 3">
    <name type="scientific">Microbacterium fluvii</name>
    <dbReference type="NCBI Taxonomy" id="415215"/>
    <lineage>
        <taxon>Bacteria</taxon>
        <taxon>Bacillati</taxon>
        <taxon>Actinomycetota</taxon>
        <taxon>Actinomycetes</taxon>
        <taxon>Micrococcales</taxon>
        <taxon>Microbacteriaceae</taxon>
        <taxon>Microbacterium</taxon>
    </lineage>
</organism>
<gene>
    <name evidence="2" type="ORF">ACFQRL_05800</name>
</gene>
<keyword evidence="2" id="KW-0378">Hydrolase</keyword>
<name>A0ABW2HAY6_9MICO</name>
<evidence type="ECO:0000313" key="2">
    <source>
        <dbReference type="EMBL" id="MFC7268467.1"/>
    </source>
</evidence>
<evidence type="ECO:0000313" key="3">
    <source>
        <dbReference type="Proteomes" id="UP001596507"/>
    </source>
</evidence>
<sequence>MTTNATVTAKALDRQTLFRTWIASNNGVAHSAVARAGGFSPSEQAQAVRDGVVGRVRRSWLVSPDCDERRRRAAELGGRVTCVSLAELLGLWTPANTATHVAVQGTASRLHPENATVHWAVGPAPVGRSANEDPVLNMLFHAARCLDPKDALALWESAVRLRKVDPVVLSRVAWRSTAAARIASIAHDLSDSGMETEFTDGMRLIGVKVRQQALIDGHRVDGLIGDRLVVQLDGFAHHSDAASRRRDLEQDARLALRGYTVLRFDYAQVFFEWDYVRDTVITAIAQGLHRWSSAQNR</sequence>
<dbReference type="Gene3D" id="3.40.960.10">
    <property type="entry name" value="VSR Endonuclease"/>
    <property type="match status" value="1"/>
</dbReference>
<dbReference type="InterPro" id="IPR007569">
    <property type="entry name" value="DUF559"/>
</dbReference>
<protein>
    <submittedName>
        <fullName evidence="2">Endonuclease domain-containing protein</fullName>
    </submittedName>
</protein>
<dbReference type="Pfam" id="PF04480">
    <property type="entry name" value="DUF559"/>
    <property type="match status" value="1"/>
</dbReference>
<dbReference type="InterPro" id="IPR011335">
    <property type="entry name" value="Restrct_endonuc-II-like"/>
</dbReference>
<dbReference type="Proteomes" id="UP001596507">
    <property type="component" value="Unassembled WGS sequence"/>
</dbReference>
<keyword evidence="3" id="KW-1185">Reference proteome</keyword>